<keyword evidence="1" id="KW-0862">Zinc</keyword>
<dbReference type="STRING" id="418985.A0A1V9XCV2"/>
<dbReference type="EMBL" id="MNPL01015240">
    <property type="protein sequence ID" value="OQR71172.1"/>
    <property type="molecule type" value="Genomic_DNA"/>
</dbReference>
<accession>A0A1V9XCV2</accession>
<feature type="domain" description="C2H2-type" evidence="3">
    <location>
        <begin position="98"/>
        <end position="125"/>
    </location>
</feature>
<evidence type="ECO:0000259" key="3">
    <source>
        <dbReference type="PROSITE" id="PS50157"/>
    </source>
</evidence>
<evidence type="ECO:0000256" key="1">
    <source>
        <dbReference type="PROSITE-ProRule" id="PRU00042"/>
    </source>
</evidence>
<organism evidence="4 5">
    <name type="scientific">Tropilaelaps mercedesae</name>
    <dbReference type="NCBI Taxonomy" id="418985"/>
    <lineage>
        <taxon>Eukaryota</taxon>
        <taxon>Metazoa</taxon>
        <taxon>Ecdysozoa</taxon>
        <taxon>Arthropoda</taxon>
        <taxon>Chelicerata</taxon>
        <taxon>Arachnida</taxon>
        <taxon>Acari</taxon>
        <taxon>Parasitiformes</taxon>
        <taxon>Mesostigmata</taxon>
        <taxon>Gamasina</taxon>
        <taxon>Dermanyssoidea</taxon>
        <taxon>Laelapidae</taxon>
        <taxon>Tropilaelaps</taxon>
    </lineage>
</organism>
<sequence length="130" mass="14062">MSNTTLLPGANASSLDDSLTDAASKEGQSNSTGTDPQLYGMKSVRVGAHVAMYRGGGMGVDSSHTLYACTRSGCSFRTHSYSTNLRNHLAEHFGERPFICGECDYRSERFDSLRKHCRVHTGKSASDVGH</sequence>
<comment type="caution">
    <text evidence="4">The sequence shown here is derived from an EMBL/GenBank/DDBJ whole genome shotgun (WGS) entry which is preliminary data.</text>
</comment>
<evidence type="ECO:0000313" key="5">
    <source>
        <dbReference type="Proteomes" id="UP000192247"/>
    </source>
</evidence>
<protein>
    <submittedName>
        <fullName evidence="4">Zinc finger protein-like</fullName>
    </submittedName>
</protein>
<dbReference type="InterPro" id="IPR036236">
    <property type="entry name" value="Znf_C2H2_sf"/>
</dbReference>
<keyword evidence="1" id="KW-0479">Metal-binding</keyword>
<dbReference type="PROSITE" id="PS50157">
    <property type="entry name" value="ZINC_FINGER_C2H2_2"/>
    <property type="match status" value="1"/>
</dbReference>
<dbReference type="InParanoid" id="A0A1V9XCV2"/>
<dbReference type="FunFam" id="3.30.160.60:FF:000417">
    <property type="entry name" value="Zinc finger protein"/>
    <property type="match status" value="1"/>
</dbReference>
<dbReference type="GO" id="GO:0008270">
    <property type="term" value="F:zinc ion binding"/>
    <property type="evidence" value="ECO:0007669"/>
    <property type="project" value="UniProtKB-KW"/>
</dbReference>
<proteinExistence type="predicted"/>
<dbReference type="OrthoDB" id="10067983at2759"/>
<dbReference type="SMART" id="SM00355">
    <property type="entry name" value="ZnF_C2H2"/>
    <property type="match status" value="2"/>
</dbReference>
<keyword evidence="1" id="KW-0863">Zinc-finger</keyword>
<dbReference type="InterPro" id="IPR013087">
    <property type="entry name" value="Znf_C2H2_type"/>
</dbReference>
<name>A0A1V9XCV2_9ACAR</name>
<reference evidence="4 5" key="1">
    <citation type="journal article" date="2017" name="Gigascience">
        <title>Draft genome of the honey bee ectoparasitic mite, Tropilaelaps mercedesae, is shaped by the parasitic life history.</title>
        <authorList>
            <person name="Dong X."/>
            <person name="Armstrong S.D."/>
            <person name="Xia D."/>
            <person name="Makepeace B.L."/>
            <person name="Darby A.C."/>
            <person name="Kadowaki T."/>
        </authorList>
    </citation>
    <scope>NUCLEOTIDE SEQUENCE [LARGE SCALE GENOMIC DNA]</scope>
    <source>
        <strain evidence="4">Wuxi-XJTLU</strain>
    </source>
</reference>
<dbReference type="SUPFAM" id="SSF57667">
    <property type="entry name" value="beta-beta-alpha zinc fingers"/>
    <property type="match status" value="1"/>
</dbReference>
<feature type="compositionally biased region" description="Low complexity" evidence="2">
    <location>
        <begin position="10"/>
        <end position="22"/>
    </location>
</feature>
<gene>
    <name evidence="4" type="ORF">BIW11_04022</name>
</gene>
<keyword evidence="5" id="KW-1185">Reference proteome</keyword>
<evidence type="ECO:0000256" key="2">
    <source>
        <dbReference type="SAM" id="MobiDB-lite"/>
    </source>
</evidence>
<evidence type="ECO:0000313" key="4">
    <source>
        <dbReference type="EMBL" id="OQR71172.1"/>
    </source>
</evidence>
<dbReference type="AlphaFoldDB" id="A0A1V9XCV2"/>
<dbReference type="Gene3D" id="3.30.160.60">
    <property type="entry name" value="Classic Zinc Finger"/>
    <property type="match status" value="1"/>
</dbReference>
<dbReference type="Proteomes" id="UP000192247">
    <property type="component" value="Unassembled WGS sequence"/>
</dbReference>
<feature type="region of interest" description="Disordered" evidence="2">
    <location>
        <begin position="1"/>
        <end position="40"/>
    </location>
</feature>
<feature type="compositionally biased region" description="Polar residues" evidence="2">
    <location>
        <begin position="26"/>
        <end position="35"/>
    </location>
</feature>